<accession>A0A812S0T8</accession>
<dbReference type="Proteomes" id="UP000649617">
    <property type="component" value="Unassembled WGS sequence"/>
</dbReference>
<comment type="caution">
    <text evidence="1">The sequence shown here is derived from an EMBL/GenBank/DDBJ whole genome shotgun (WGS) entry which is preliminary data.</text>
</comment>
<evidence type="ECO:0000313" key="2">
    <source>
        <dbReference type="Proteomes" id="UP000649617"/>
    </source>
</evidence>
<dbReference type="EMBL" id="CAJNIZ010022645">
    <property type="protein sequence ID" value="CAE7463086.1"/>
    <property type="molecule type" value="Genomic_DNA"/>
</dbReference>
<organism evidence="1 2">
    <name type="scientific">Symbiodinium pilosum</name>
    <name type="common">Dinoflagellate</name>
    <dbReference type="NCBI Taxonomy" id="2952"/>
    <lineage>
        <taxon>Eukaryota</taxon>
        <taxon>Sar</taxon>
        <taxon>Alveolata</taxon>
        <taxon>Dinophyceae</taxon>
        <taxon>Suessiales</taxon>
        <taxon>Symbiodiniaceae</taxon>
        <taxon>Symbiodinium</taxon>
    </lineage>
</organism>
<evidence type="ECO:0000313" key="1">
    <source>
        <dbReference type="EMBL" id="CAE7463086.1"/>
    </source>
</evidence>
<protein>
    <submittedName>
        <fullName evidence="1">Uncharacterized protein</fullName>
    </submittedName>
</protein>
<name>A0A812S0T8_SYMPI</name>
<reference evidence="1" key="1">
    <citation type="submission" date="2021-02" db="EMBL/GenBank/DDBJ databases">
        <authorList>
            <person name="Dougan E. K."/>
            <person name="Rhodes N."/>
            <person name="Thang M."/>
            <person name="Chan C."/>
        </authorList>
    </citation>
    <scope>NUCLEOTIDE SEQUENCE</scope>
</reference>
<proteinExistence type="predicted"/>
<sequence>AYFQEMSKISKISGTKSSEEWVPFETIKLRFGLAELSRRIQRGTIVARKAQDAENEYEFRVVKNIAYSDSSTKEELKGHMAGKLDLDQWLKLKSQSMASEEAEESGVEEDPDVFKAEQLSDAGSVKIKTAEKLNNMRRLLTKVMKETD</sequence>
<gene>
    <name evidence="1" type="ORF">SPIL2461_LOCUS11585</name>
</gene>
<keyword evidence="2" id="KW-1185">Reference proteome</keyword>
<feature type="non-terminal residue" evidence="1">
    <location>
        <position position="148"/>
    </location>
</feature>
<dbReference type="AlphaFoldDB" id="A0A812S0T8"/>